<evidence type="ECO:0000256" key="3">
    <source>
        <dbReference type="ARBA" id="ARBA00022457"/>
    </source>
</evidence>
<dbReference type="PANTHER" id="PTHR47707:SF1">
    <property type="entry name" value="NUDIX HYDROLASE FAMILY PROTEIN"/>
    <property type="match status" value="1"/>
</dbReference>
<keyword evidence="6" id="KW-0227">DNA damage</keyword>
<evidence type="ECO:0000256" key="2">
    <source>
        <dbReference type="ARBA" id="ARBA00005582"/>
    </source>
</evidence>
<dbReference type="CDD" id="cd00564">
    <property type="entry name" value="TMP_TenI"/>
    <property type="match status" value="1"/>
</dbReference>
<dbReference type="PRINTS" id="PR00502">
    <property type="entry name" value="NUDIXFAMILY"/>
</dbReference>
<comment type="catalytic activity">
    <reaction evidence="11">
        <text>8-oxo-GTP + H2O = 8-oxo-GMP + diphosphate + H(+)</text>
        <dbReference type="Rhea" id="RHEA:67616"/>
        <dbReference type="ChEBI" id="CHEBI:15377"/>
        <dbReference type="ChEBI" id="CHEBI:15378"/>
        <dbReference type="ChEBI" id="CHEBI:33019"/>
        <dbReference type="ChEBI" id="CHEBI:143553"/>
        <dbReference type="ChEBI" id="CHEBI:145694"/>
    </reaction>
</comment>
<dbReference type="CDD" id="cd03425">
    <property type="entry name" value="NUDIX_MutT_NudA_like"/>
    <property type="match status" value="1"/>
</dbReference>
<reference evidence="19 20" key="1">
    <citation type="submission" date="2020-10" db="EMBL/GenBank/DDBJ databases">
        <title>The genome sequence of Chitinilyticum litopenaei 4Y14.</title>
        <authorList>
            <person name="Liu Y."/>
        </authorList>
    </citation>
    <scope>NUCLEOTIDE SEQUENCE [LARGE SCALE GENOMIC DNA]</scope>
    <source>
        <strain evidence="19 20">4Y14</strain>
    </source>
</reference>
<feature type="domain" description="Nudix hydrolase" evidence="18">
    <location>
        <begin position="8"/>
        <end position="136"/>
    </location>
</feature>
<gene>
    <name evidence="19" type="ORF">INR99_13925</name>
</gene>
<keyword evidence="8" id="KW-0460">Magnesium</keyword>
<dbReference type="PROSITE" id="PS51462">
    <property type="entry name" value="NUDIX"/>
    <property type="match status" value="1"/>
</dbReference>
<dbReference type="GO" id="GO:0006260">
    <property type="term" value="P:DNA replication"/>
    <property type="evidence" value="ECO:0007669"/>
    <property type="project" value="UniProtKB-KW"/>
</dbReference>
<proteinExistence type="inferred from homology"/>
<protein>
    <recommendedName>
        <fullName evidence="13">8-oxo-dGTP diphosphatase</fullName>
        <ecNumber evidence="12">3.6.1.55</ecNumber>
    </recommendedName>
    <alternativeName>
        <fullName evidence="16">7,8-dihydro-8-oxoguanine-triphosphatase</fullName>
    </alternativeName>
    <alternativeName>
        <fullName evidence="15">Mutator protein MutT</fullName>
    </alternativeName>
    <alternativeName>
        <fullName evidence="14">dGTP pyrophosphohydrolase</fullName>
    </alternativeName>
</protein>
<dbReference type="GO" id="GO:0009228">
    <property type="term" value="P:thiamine biosynthetic process"/>
    <property type="evidence" value="ECO:0007669"/>
    <property type="project" value="UniProtKB-KW"/>
</dbReference>
<evidence type="ECO:0000313" key="19">
    <source>
        <dbReference type="EMBL" id="MBE9610434.1"/>
    </source>
</evidence>
<dbReference type="SUPFAM" id="SSF55811">
    <property type="entry name" value="Nudix"/>
    <property type="match status" value="1"/>
</dbReference>
<keyword evidence="4" id="KW-0235">DNA replication</keyword>
<keyword evidence="7 17" id="KW-0378">Hydrolase</keyword>
<dbReference type="GO" id="GO:0008413">
    <property type="term" value="F:8-oxo-7,8-dihydroguanosine triphosphate pyrophosphatase activity"/>
    <property type="evidence" value="ECO:0007669"/>
    <property type="project" value="TreeGrafter"/>
</dbReference>
<evidence type="ECO:0000256" key="6">
    <source>
        <dbReference type="ARBA" id="ARBA00022763"/>
    </source>
</evidence>
<dbReference type="InterPro" id="IPR000086">
    <property type="entry name" value="NUDIX_hydrolase_dom"/>
</dbReference>
<evidence type="ECO:0000256" key="17">
    <source>
        <dbReference type="RuleBase" id="RU003476"/>
    </source>
</evidence>
<organism evidence="19 20">
    <name type="scientific">Chitinilyticum piscinae</name>
    <dbReference type="NCBI Taxonomy" id="2866724"/>
    <lineage>
        <taxon>Bacteria</taxon>
        <taxon>Pseudomonadati</taxon>
        <taxon>Pseudomonadota</taxon>
        <taxon>Betaproteobacteria</taxon>
        <taxon>Neisseriales</taxon>
        <taxon>Chitinibacteraceae</taxon>
        <taxon>Chitinilyticum</taxon>
    </lineage>
</organism>
<dbReference type="InterPro" id="IPR022998">
    <property type="entry name" value="ThiamineP_synth_TenI"/>
</dbReference>
<dbReference type="InterPro" id="IPR047127">
    <property type="entry name" value="MutT-like"/>
</dbReference>
<comment type="caution">
    <text evidence="19">The sequence shown here is derived from an EMBL/GenBank/DDBJ whole genome shotgun (WGS) entry which is preliminary data.</text>
</comment>
<dbReference type="Pfam" id="PF00293">
    <property type="entry name" value="NUDIX"/>
    <property type="match status" value="1"/>
</dbReference>
<dbReference type="GO" id="GO:0044716">
    <property type="term" value="F:8-oxo-GDP phosphatase activity"/>
    <property type="evidence" value="ECO:0007669"/>
    <property type="project" value="TreeGrafter"/>
</dbReference>
<dbReference type="GO" id="GO:0006281">
    <property type="term" value="P:DNA repair"/>
    <property type="evidence" value="ECO:0007669"/>
    <property type="project" value="UniProtKB-KW"/>
</dbReference>
<evidence type="ECO:0000313" key="20">
    <source>
        <dbReference type="Proteomes" id="UP000604481"/>
    </source>
</evidence>
<dbReference type="EC" id="3.6.1.55" evidence="12"/>
<dbReference type="InterPro" id="IPR013785">
    <property type="entry name" value="Aldolase_TIM"/>
</dbReference>
<dbReference type="GO" id="GO:0035539">
    <property type="term" value="F:8-oxo-7,8-dihydrodeoxyguanosine triphosphate pyrophosphatase activity"/>
    <property type="evidence" value="ECO:0007669"/>
    <property type="project" value="UniProtKB-EC"/>
</dbReference>
<dbReference type="Proteomes" id="UP000604481">
    <property type="component" value="Unassembled WGS sequence"/>
</dbReference>
<name>A0A8J7KGJ3_9NEIS</name>
<dbReference type="EMBL" id="JADFUA010000009">
    <property type="protein sequence ID" value="MBE9610434.1"/>
    <property type="molecule type" value="Genomic_DNA"/>
</dbReference>
<dbReference type="InterPro" id="IPR015797">
    <property type="entry name" value="NUDIX_hydrolase-like_dom_sf"/>
</dbReference>
<evidence type="ECO:0000256" key="9">
    <source>
        <dbReference type="ARBA" id="ARBA00023204"/>
    </source>
</evidence>
<comment type="cofactor">
    <cofactor evidence="1">
        <name>Mg(2+)</name>
        <dbReference type="ChEBI" id="CHEBI:18420"/>
    </cofactor>
</comment>
<evidence type="ECO:0000256" key="15">
    <source>
        <dbReference type="ARBA" id="ARBA00041979"/>
    </source>
</evidence>
<dbReference type="RefSeq" id="WP_194116980.1">
    <property type="nucleotide sequence ID" value="NZ_JADFUA010000009.1"/>
</dbReference>
<evidence type="ECO:0000256" key="13">
    <source>
        <dbReference type="ARBA" id="ARBA00040794"/>
    </source>
</evidence>
<evidence type="ECO:0000256" key="12">
    <source>
        <dbReference type="ARBA" id="ARBA00038905"/>
    </source>
</evidence>
<dbReference type="AlphaFoldDB" id="A0A8J7KGJ3"/>
<evidence type="ECO:0000256" key="10">
    <source>
        <dbReference type="ARBA" id="ARBA00035861"/>
    </source>
</evidence>
<evidence type="ECO:0000256" key="5">
    <source>
        <dbReference type="ARBA" id="ARBA00022723"/>
    </source>
</evidence>
<dbReference type="InterPro" id="IPR036206">
    <property type="entry name" value="ThiamineP_synth_sf"/>
</dbReference>
<dbReference type="Gene3D" id="3.20.20.70">
    <property type="entry name" value="Aldolase class I"/>
    <property type="match status" value="1"/>
</dbReference>
<dbReference type="GO" id="GO:0044715">
    <property type="term" value="F:8-oxo-dGDP phosphatase activity"/>
    <property type="evidence" value="ECO:0007669"/>
    <property type="project" value="TreeGrafter"/>
</dbReference>
<sequence length="319" mass="34098">MSHTAHAKLTRVAAGILLDGQGQFMLASRPAGKVYAGYWEFPGGKLEEGETPLAALERELHEEMGITVSMATPWLVQRFVYPHAHVELHFFRVTAWQGEPHPKEGQQFAWQRPGALSVSPILPANGPLLRGLALPQQLVLSNASELGCAFLPALKRRLDDGLRWLILREPQLPVAEFAALAKQVQALTRPAGCKLLVHGDVALAREIGADGVHLSSRQLLALDHRPSGLDWVGASTHNTAELAAAESLGLDYVLLGHVCETASHPGAPPLGWDGFAACLTSGWSVPVYALGGMHPGLLATALQHGAQGIATLRDGWALA</sequence>
<evidence type="ECO:0000256" key="16">
    <source>
        <dbReference type="ARBA" id="ARBA00042798"/>
    </source>
</evidence>
<evidence type="ECO:0000256" key="1">
    <source>
        <dbReference type="ARBA" id="ARBA00001946"/>
    </source>
</evidence>
<evidence type="ECO:0000256" key="14">
    <source>
        <dbReference type="ARBA" id="ARBA00041592"/>
    </source>
</evidence>
<evidence type="ECO:0000256" key="8">
    <source>
        <dbReference type="ARBA" id="ARBA00022842"/>
    </source>
</evidence>
<comment type="similarity">
    <text evidence="2 17">Belongs to the Nudix hydrolase family.</text>
</comment>
<dbReference type="GO" id="GO:0046872">
    <property type="term" value="F:metal ion binding"/>
    <property type="evidence" value="ECO:0007669"/>
    <property type="project" value="UniProtKB-KW"/>
</dbReference>
<dbReference type="Gene3D" id="3.90.79.10">
    <property type="entry name" value="Nucleoside Triphosphate Pyrophosphohydrolase"/>
    <property type="match status" value="1"/>
</dbReference>
<dbReference type="PANTHER" id="PTHR47707">
    <property type="entry name" value="8-OXO-DGTP DIPHOSPHATASE"/>
    <property type="match status" value="1"/>
</dbReference>
<dbReference type="PROSITE" id="PS00893">
    <property type="entry name" value="NUDIX_BOX"/>
    <property type="match status" value="1"/>
</dbReference>
<dbReference type="Pfam" id="PF02581">
    <property type="entry name" value="TMP-TENI"/>
    <property type="match status" value="1"/>
</dbReference>
<dbReference type="InterPro" id="IPR020084">
    <property type="entry name" value="NUDIX_hydrolase_CS"/>
</dbReference>
<keyword evidence="3" id="KW-0515">Mutator protein</keyword>
<keyword evidence="20" id="KW-1185">Reference proteome</keyword>
<evidence type="ECO:0000256" key="11">
    <source>
        <dbReference type="ARBA" id="ARBA00036904"/>
    </source>
</evidence>
<evidence type="ECO:0000256" key="4">
    <source>
        <dbReference type="ARBA" id="ARBA00022705"/>
    </source>
</evidence>
<keyword evidence="5" id="KW-0479">Metal-binding</keyword>
<evidence type="ECO:0000256" key="7">
    <source>
        <dbReference type="ARBA" id="ARBA00022801"/>
    </source>
</evidence>
<accession>A0A8J7KGJ3</accession>
<dbReference type="NCBIfam" id="NF006530">
    <property type="entry name" value="PRK08999.1"/>
    <property type="match status" value="1"/>
</dbReference>
<comment type="catalytic activity">
    <reaction evidence="10">
        <text>8-oxo-dGTP + H2O = 8-oxo-dGMP + diphosphate + H(+)</text>
        <dbReference type="Rhea" id="RHEA:31575"/>
        <dbReference type="ChEBI" id="CHEBI:15377"/>
        <dbReference type="ChEBI" id="CHEBI:15378"/>
        <dbReference type="ChEBI" id="CHEBI:33019"/>
        <dbReference type="ChEBI" id="CHEBI:63224"/>
        <dbReference type="ChEBI" id="CHEBI:77896"/>
        <dbReference type="EC" id="3.6.1.55"/>
    </reaction>
</comment>
<dbReference type="InterPro" id="IPR020476">
    <property type="entry name" value="Nudix_hydrolase"/>
</dbReference>
<evidence type="ECO:0000259" key="18">
    <source>
        <dbReference type="PROSITE" id="PS51462"/>
    </source>
</evidence>
<dbReference type="SUPFAM" id="SSF51391">
    <property type="entry name" value="Thiamin phosphate synthase"/>
    <property type="match status" value="1"/>
</dbReference>
<keyword evidence="9" id="KW-0234">DNA repair</keyword>